<feature type="region of interest" description="Disordered" evidence="1">
    <location>
        <begin position="148"/>
        <end position="195"/>
    </location>
</feature>
<dbReference type="Proteomes" id="UP001374535">
    <property type="component" value="Chromosome 10"/>
</dbReference>
<feature type="compositionally biased region" description="Basic and acidic residues" evidence="1">
    <location>
        <begin position="85"/>
        <end position="102"/>
    </location>
</feature>
<feature type="compositionally biased region" description="Polar residues" evidence="1">
    <location>
        <begin position="71"/>
        <end position="83"/>
    </location>
</feature>
<feature type="compositionally biased region" description="Basic and acidic residues" evidence="1">
    <location>
        <begin position="337"/>
        <end position="349"/>
    </location>
</feature>
<feature type="compositionally biased region" description="Basic and acidic residues" evidence="1">
    <location>
        <begin position="165"/>
        <end position="175"/>
    </location>
</feature>
<reference evidence="2 3" key="1">
    <citation type="journal article" date="2023" name="Life. Sci Alliance">
        <title>Evolutionary insights into 3D genome organization and epigenetic landscape of Vigna mungo.</title>
        <authorList>
            <person name="Junaid A."/>
            <person name="Singh B."/>
            <person name="Bhatia S."/>
        </authorList>
    </citation>
    <scope>NUCLEOTIDE SEQUENCE [LARGE SCALE GENOMIC DNA]</scope>
    <source>
        <strain evidence="2">Urdbean</strain>
    </source>
</reference>
<feature type="compositionally biased region" description="Low complexity" evidence="1">
    <location>
        <begin position="619"/>
        <end position="630"/>
    </location>
</feature>
<gene>
    <name evidence="2" type="ORF">V8G54_033748</name>
</gene>
<accession>A0AAQ3RK17</accession>
<proteinExistence type="predicted"/>
<feature type="compositionally biased region" description="Gly residues" evidence="1">
    <location>
        <begin position="176"/>
        <end position="195"/>
    </location>
</feature>
<organism evidence="2 3">
    <name type="scientific">Vigna mungo</name>
    <name type="common">Black gram</name>
    <name type="synonym">Phaseolus mungo</name>
    <dbReference type="NCBI Taxonomy" id="3915"/>
    <lineage>
        <taxon>Eukaryota</taxon>
        <taxon>Viridiplantae</taxon>
        <taxon>Streptophyta</taxon>
        <taxon>Embryophyta</taxon>
        <taxon>Tracheophyta</taxon>
        <taxon>Spermatophyta</taxon>
        <taxon>Magnoliopsida</taxon>
        <taxon>eudicotyledons</taxon>
        <taxon>Gunneridae</taxon>
        <taxon>Pentapetalae</taxon>
        <taxon>rosids</taxon>
        <taxon>fabids</taxon>
        <taxon>Fabales</taxon>
        <taxon>Fabaceae</taxon>
        <taxon>Papilionoideae</taxon>
        <taxon>50 kb inversion clade</taxon>
        <taxon>NPAAA clade</taxon>
        <taxon>indigoferoid/millettioid clade</taxon>
        <taxon>Phaseoleae</taxon>
        <taxon>Vigna</taxon>
    </lineage>
</organism>
<keyword evidence="3" id="KW-1185">Reference proteome</keyword>
<feature type="region of interest" description="Disordered" evidence="1">
    <location>
        <begin position="619"/>
        <end position="669"/>
    </location>
</feature>
<dbReference type="AlphaFoldDB" id="A0AAQ3RK17"/>
<evidence type="ECO:0000313" key="3">
    <source>
        <dbReference type="Proteomes" id="UP001374535"/>
    </source>
</evidence>
<dbReference type="EMBL" id="CP144691">
    <property type="protein sequence ID" value="WVY94660.1"/>
    <property type="molecule type" value="Genomic_DNA"/>
</dbReference>
<evidence type="ECO:0008006" key="4">
    <source>
        <dbReference type="Google" id="ProtNLM"/>
    </source>
</evidence>
<feature type="region of interest" description="Disordered" evidence="1">
    <location>
        <begin position="17"/>
        <end position="102"/>
    </location>
</feature>
<feature type="compositionally biased region" description="Basic and acidic residues" evidence="1">
    <location>
        <begin position="17"/>
        <end position="67"/>
    </location>
</feature>
<feature type="region of interest" description="Disordered" evidence="1">
    <location>
        <begin position="422"/>
        <end position="441"/>
    </location>
</feature>
<sequence length="669" mass="75008">MIWGAKYRNEERKWYRREGEDNRTVEDGGRTVEEGERRRTVEDGGRTVKDGGRTVEDGGRTVEDGGRTGDFVTSPTRSRNNWSDLPDRKRECKASRSNREEMSAVEAKLEHVGLKQESMQLSIGVVEAKVEAICKDLQELMRMMGGQTHHLDGKSEGSQGFVNGKRNDGEGKKDGGPNGNGPNGGGPNGVGGSGPYGVGRQEELLNWRKKVELPVFEGFGPLNWINRADKFFELQRVSEEEKLSLAYISMEGSAGFWFKFWREHTGNRTWAGLKEAMVLRFGGRNQGPVFERLATSKQSGIVEEYDQPLNEKELWEPNGSNARGLPEPNGSRLLDPNVRERAEPRERGLAEPNGKVLGEPIGSRLMDSNVRGLPEPNDSRLTDSNVRGLLKPNDSGLTNSNVRGLPEPNGSGLMDSIMRERAEPKERGPTEPNGRGRSELNVRKLSEPNGLVMEGRMKVLEGRADGRINALERTKNSLKWWAIEKNRGLVVFDTPTEGREQREVLKDIEDHFRKTYDFGERVNEILNEEWKTLEEVLPPPKPPNLNWRTTVSEYRAYDNTRMERSQEIKFHSSNLEDKVVLQRGVMLGAGIYMIGAGKCRRGSGIGEKEKITERVNGRRWGTNGRRWGTNGRRRETNEDGGRTVKDGGRTVEDGGRTVEDGGRTVEAGN</sequence>
<protein>
    <recommendedName>
        <fullName evidence="4">Retrotransposon gag domain-containing protein</fullName>
    </recommendedName>
</protein>
<feature type="compositionally biased region" description="Basic and acidic residues" evidence="1">
    <location>
        <begin position="632"/>
        <end position="663"/>
    </location>
</feature>
<feature type="region of interest" description="Disordered" evidence="1">
    <location>
        <begin position="310"/>
        <end position="413"/>
    </location>
</feature>
<evidence type="ECO:0000256" key="1">
    <source>
        <dbReference type="SAM" id="MobiDB-lite"/>
    </source>
</evidence>
<evidence type="ECO:0000313" key="2">
    <source>
        <dbReference type="EMBL" id="WVY94660.1"/>
    </source>
</evidence>
<name>A0AAQ3RK17_VIGMU</name>